<proteinExistence type="inferred from homology"/>
<dbReference type="GO" id="GO:0051301">
    <property type="term" value="P:cell division"/>
    <property type="evidence" value="ECO:0007669"/>
    <property type="project" value="UniProtKB-KW"/>
</dbReference>
<evidence type="ECO:0000256" key="9">
    <source>
        <dbReference type="ARBA" id="ARBA00023242"/>
    </source>
</evidence>
<organism evidence="14 15">
    <name type="scientific">Naumovozyma dairenensis (strain ATCC 10597 / BCRC 20456 / CBS 421 / NBRC 0211 / NRRL Y-12639)</name>
    <name type="common">Saccharomyces dairenensis</name>
    <dbReference type="NCBI Taxonomy" id="1071378"/>
    <lineage>
        <taxon>Eukaryota</taxon>
        <taxon>Fungi</taxon>
        <taxon>Dikarya</taxon>
        <taxon>Ascomycota</taxon>
        <taxon>Saccharomycotina</taxon>
        <taxon>Saccharomycetes</taxon>
        <taxon>Saccharomycetales</taxon>
        <taxon>Saccharomycetaceae</taxon>
        <taxon>Naumovozyma</taxon>
    </lineage>
</organism>
<dbReference type="EMBL" id="HE580273">
    <property type="protein sequence ID" value="CCD26059.2"/>
    <property type="molecule type" value="Genomic_DNA"/>
</dbReference>
<dbReference type="GO" id="GO:0051383">
    <property type="term" value="P:kinetochore organization"/>
    <property type="evidence" value="ECO:0007669"/>
    <property type="project" value="TreeGrafter"/>
</dbReference>
<dbReference type="GeneID" id="11495559"/>
<dbReference type="GO" id="GO:0031262">
    <property type="term" value="C:Ndc80 complex"/>
    <property type="evidence" value="ECO:0007669"/>
    <property type="project" value="EnsemblFungi"/>
</dbReference>
<sequence>MNHDIFPILDITELVICLQSCDFSIATEDQISRPTAEFVMTIYKQIIENFMGISVDSALRTDGVLPKDAPNEDFNNDGLLPTLIMTKICYKFFQNVGVADFTLLDLTKPDHQRTVRLLSAVINYARFREERMFDCNKFITQMETLLSELRSKFDDYNLLQQQMKEYEEEINILDAGDDNGTKELNKLEENNKNLENQLKKLTQVQETLSINYSNYKSEKQKILKELESLGFQIVELESQRDKLENYTNIDIEELNTTVEDLSKILENKEKVLQNLRIKQKNLETKITTFEKISTELYDILRLISTEVQNSHGTQVNLIDIQNQLLENRDKLQDILSNAVLLKSNVLKEQLKDQREQFNKFTEDYDEKSNENKLRLEELQQQFSKEIIPKLRETENHIQRDLIDGEVKLLEKEIRDIQLKFNEELDSIELEYSLLVGHINRYMEMILDKINP</sequence>
<dbReference type="Gene3D" id="1.10.418.60">
    <property type="entry name" value="Ncd80 complex, Nuf2 subunit"/>
    <property type="match status" value="1"/>
</dbReference>
<keyword evidence="5" id="KW-0132">Cell division</keyword>
<reference evidence="14 15" key="1">
    <citation type="journal article" date="2011" name="Proc. Natl. Acad. Sci. U.S.A.">
        <title>Evolutionary erosion of yeast sex chromosomes by mating-type switching accidents.</title>
        <authorList>
            <person name="Gordon J.L."/>
            <person name="Armisen D."/>
            <person name="Proux-Wera E."/>
            <person name="Oheigeartaigh S.S."/>
            <person name="Byrne K.P."/>
            <person name="Wolfe K.H."/>
        </authorList>
    </citation>
    <scope>NUCLEOTIDE SEQUENCE [LARGE SCALE GENOMIC DNA]</scope>
    <source>
        <strain evidence="15">ATCC 10597 / BCRC 20456 / CBS 421 / NBRC 0211 / NRRL Y-12639</strain>
    </source>
</reference>
<name>G0WE48_NAUDC</name>
<comment type="subcellular location">
    <subcellularLocation>
        <location evidence="2">Chromosome</location>
        <location evidence="2">Centromere</location>
        <location evidence="2">Kinetochore</location>
    </subcellularLocation>
    <subcellularLocation>
        <location evidence="1">Nucleus</location>
    </subcellularLocation>
</comment>
<evidence type="ECO:0000256" key="7">
    <source>
        <dbReference type="ARBA" id="ARBA00022838"/>
    </source>
</evidence>
<evidence type="ECO:0000313" key="15">
    <source>
        <dbReference type="Proteomes" id="UP000000689"/>
    </source>
</evidence>
<keyword evidence="11" id="KW-0137">Centromere</keyword>
<dbReference type="PANTHER" id="PTHR21650">
    <property type="entry name" value="MEMBRALIN/KINETOCHORE PROTEIN NUF2"/>
    <property type="match status" value="1"/>
</dbReference>
<keyword evidence="7" id="KW-0995">Kinetochore</keyword>
<gene>
    <name evidence="14" type="primary">NDAI0G02820</name>
    <name evidence="14" type="ordered locus">NDAI_0G02820</name>
</gene>
<dbReference type="Gene3D" id="1.20.5.340">
    <property type="match status" value="1"/>
</dbReference>
<dbReference type="InterPro" id="IPR038275">
    <property type="entry name" value="Nuf2_N_sf"/>
</dbReference>
<evidence type="ECO:0000256" key="11">
    <source>
        <dbReference type="ARBA" id="ARBA00023328"/>
    </source>
</evidence>
<keyword evidence="6" id="KW-0498">Mitosis</keyword>
<protein>
    <recommendedName>
        <fullName evidence="13">Kinetochore protein Nuf2 N-terminal domain-containing protein</fullName>
    </recommendedName>
</protein>
<dbReference type="Pfam" id="PF03800">
    <property type="entry name" value="Nuf2"/>
    <property type="match status" value="1"/>
</dbReference>
<keyword evidence="15" id="KW-1185">Reference proteome</keyword>
<dbReference type="Proteomes" id="UP000000689">
    <property type="component" value="Chromosome 7"/>
</dbReference>
<dbReference type="KEGG" id="ndi:NDAI_0G02820"/>
<evidence type="ECO:0000256" key="4">
    <source>
        <dbReference type="ARBA" id="ARBA00022454"/>
    </source>
</evidence>
<dbReference type="STRING" id="1071378.G0WE48"/>
<evidence type="ECO:0000256" key="6">
    <source>
        <dbReference type="ARBA" id="ARBA00022776"/>
    </source>
</evidence>
<dbReference type="PANTHER" id="PTHR21650:SF2">
    <property type="entry name" value="KINETOCHORE PROTEIN NUF2"/>
    <property type="match status" value="1"/>
</dbReference>
<evidence type="ECO:0000256" key="1">
    <source>
        <dbReference type="ARBA" id="ARBA00004123"/>
    </source>
</evidence>
<keyword evidence="8 12" id="KW-0175">Coiled coil</keyword>
<dbReference type="GO" id="GO:0044877">
    <property type="term" value="F:protein-containing complex binding"/>
    <property type="evidence" value="ECO:0007669"/>
    <property type="project" value="TreeGrafter"/>
</dbReference>
<evidence type="ECO:0000313" key="14">
    <source>
        <dbReference type="EMBL" id="CCD26059.2"/>
    </source>
</evidence>
<feature type="domain" description="Kinetochore protein Nuf2 N-terminal" evidence="13">
    <location>
        <begin position="3"/>
        <end position="143"/>
    </location>
</feature>
<dbReference type="GO" id="GO:0051315">
    <property type="term" value="P:attachment of mitotic spindle microtubules to kinetochore"/>
    <property type="evidence" value="ECO:0007669"/>
    <property type="project" value="TreeGrafter"/>
</dbReference>
<dbReference type="HOGENOM" id="CLU_025461_2_0_1"/>
<evidence type="ECO:0000256" key="5">
    <source>
        <dbReference type="ARBA" id="ARBA00022618"/>
    </source>
</evidence>
<dbReference type="OrthoDB" id="8194677at2759"/>
<dbReference type="GO" id="GO:0005876">
    <property type="term" value="C:spindle microtubule"/>
    <property type="evidence" value="ECO:0007669"/>
    <property type="project" value="EnsemblFungi"/>
</dbReference>
<dbReference type="GO" id="GO:0008017">
    <property type="term" value="F:microtubule binding"/>
    <property type="evidence" value="ECO:0007669"/>
    <property type="project" value="EnsemblFungi"/>
</dbReference>
<comment type="similarity">
    <text evidence="3">Belongs to the NUF2 family.</text>
</comment>
<dbReference type="GO" id="GO:0005634">
    <property type="term" value="C:nucleus"/>
    <property type="evidence" value="ECO:0007669"/>
    <property type="project" value="UniProtKB-SubCell"/>
</dbReference>
<accession>G0WE48</accession>
<dbReference type="eggNOG" id="KOG4438">
    <property type="taxonomic scope" value="Eukaryota"/>
</dbReference>
<dbReference type="AlphaFoldDB" id="G0WE48"/>
<evidence type="ECO:0000256" key="3">
    <source>
        <dbReference type="ARBA" id="ARBA00005498"/>
    </source>
</evidence>
<dbReference type="OMA" id="YLKMEAH"/>
<evidence type="ECO:0000256" key="10">
    <source>
        <dbReference type="ARBA" id="ARBA00023306"/>
    </source>
</evidence>
<dbReference type="GO" id="GO:0007052">
    <property type="term" value="P:mitotic spindle organization"/>
    <property type="evidence" value="ECO:0007669"/>
    <property type="project" value="TreeGrafter"/>
</dbReference>
<feature type="coiled-coil region" evidence="12">
    <location>
        <begin position="343"/>
        <end position="381"/>
    </location>
</feature>
<evidence type="ECO:0000259" key="13">
    <source>
        <dbReference type="Pfam" id="PF03800"/>
    </source>
</evidence>
<dbReference type="GO" id="GO:0045132">
    <property type="term" value="P:meiotic chromosome segregation"/>
    <property type="evidence" value="ECO:0007669"/>
    <property type="project" value="TreeGrafter"/>
</dbReference>
<feature type="coiled-coil region" evidence="12">
    <location>
        <begin position="149"/>
        <end position="211"/>
    </location>
</feature>
<feature type="coiled-coil region" evidence="12">
    <location>
        <begin position="251"/>
        <end position="292"/>
    </location>
</feature>
<keyword evidence="10" id="KW-0131">Cell cycle</keyword>
<dbReference type="GO" id="GO:0005816">
    <property type="term" value="C:spindle pole body"/>
    <property type="evidence" value="ECO:0007669"/>
    <property type="project" value="EnsemblFungi"/>
</dbReference>
<evidence type="ECO:0000256" key="8">
    <source>
        <dbReference type="ARBA" id="ARBA00023054"/>
    </source>
</evidence>
<dbReference type="InterPro" id="IPR005549">
    <property type="entry name" value="Kinetochore_Nuf2_N"/>
</dbReference>
<keyword evidence="9" id="KW-0539">Nucleus</keyword>
<evidence type="ECO:0000256" key="2">
    <source>
        <dbReference type="ARBA" id="ARBA00004629"/>
    </source>
</evidence>
<evidence type="ECO:0000256" key="12">
    <source>
        <dbReference type="SAM" id="Coils"/>
    </source>
</evidence>
<dbReference type="RefSeq" id="XP_003671302.2">
    <property type="nucleotide sequence ID" value="XM_003671254.2"/>
</dbReference>
<keyword evidence="4" id="KW-0158">Chromosome</keyword>